<dbReference type="InterPro" id="IPR015882">
    <property type="entry name" value="HEX_bac_N"/>
</dbReference>
<accession>A0A9W4GSH4</accession>
<organism evidence="9 10">
    <name type="scientific">Actinacidiphila cocklensis</name>
    <dbReference type="NCBI Taxonomy" id="887465"/>
    <lineage>
        <taxon>Bacteria</taxon>
        <taxon>Bacillati</taxon>
        <taxon>Actinomycetota</taxon>
        <taxon>Actinomycetes</taxon>
        <taxon>Kitasatosporales</taxon>
        <taxon>Streptomycetaceae</taxon>
        <taxon>Actinacidiphila</taxon>
    </lineage>
</organism>
<name>A0A9W4GSH4_9ACTN</name>
<dbReference type="EMBL" id="CAJSLV010000050">
    <property type="protein sequence ID" value="CAG6393630.1"/>
    <property type="molecule type" value="Genomic_DNA"/>
</dbReference>
<dbReference type="EC" id="3.2.1.52" evidence="3"/>
<dbReference type="InterPro" id="IPR025705">
    <property type="entry name" value="Beta_hexosaminidase_sua/sub"/>
</dbReference>
<evidence type="ECO:0000256" key="2">
    <source>
        <dbReference type="ARBA" id="ARBA00006285"/>
    </source>
</evidence>
<dbReference type="GO" id="GO:0004563">
    <property type="term" value="F:beta-N-acetylhexosaminidase activity"/>
    <property type="evidence" value="ECO:0007669"/>
    <property type="project" value="UniProtKB-EC"/>
</dbReference>
<evidence type="ECO:0000259" key="8">
    <source>
        <dbReference type="Pfam" id="PF02838"/>
    </source>
</evidence>
<dbReference type="GO" id="GO:0005975">
    <property type="term" value="P:carbohydrate metabolic process"/>
    <property type="evidence" value="ECO:0007669"/>
    <property type="project" value="InterPro"/>
</dbReference>
<dbReference type="Gene3D" id="3.30.379.10">
    <property type="entry name" value="Chitobiase/beta-hexosaminidase domain 2-like"/>
    <property type="match status" value="1"/>
</dbReference>
<dbReference type="RefSeq" id="WP_251489467.1">
    <property type="nucleotide sequence ID" value="NZ_CAJSLV010000050.1"/>
</dbReference>
<dbReference type="InterPro" id="IPR015883">
    <property type="entry name" value="Glyco_hydro_20_cat"/>
</dbReference>
<comment type="catalytic activity">
    <reaction evidence="1">
        <text>Hydrolysis of terminal non-reducing N-acetyl-D-hexosamine residues in N-acetyl-beta-D-hexosaminides.</text>
        <dbReference type="EC" id="3.2.1.52"/>
    </reaction>
</comment>
<dbReference type="Proteomes" id="UP001152519">
    <property type="component" value="Unassembled WGS sequence"/>
</dbReference>
<protein>
    <recommendedName>
        <fullName evidence="3">beta-N-acetylhexosaminidase</fullName>
        <ecNumber evidence="3">3.2.1.52</ecNumber>
    </recommendedName>
</protein>
<dbReference type="GO" id="GO:0030203">
    <property type="term" value="P:glycosaminoglycan metabolic process"/>
    <property type="evidence" value="ECO:0007669"/>
    <property type="project" value="TreeGrafter"/>
</dbReference>
<evidence type="ECO:0000256" key="3">
    <source>
        <dbReference type="ARBA" id="ARBA00012663"/>
    </source>
</evidence>
<evidence type="ECO:0000256" key="5">
    <source>
        <dbReference type="ARBA" id="ARBA00023295"/>
    </source>
</evidence>
<feature type="active site" description="Proton donor" evidence="6">
    <location>
        <position position="293"/>
    </location>
</feature>
<evidence type="ECO:0000313" key="9">
    <source>
        <dbReference type="EMBL" id="CAG6393630.1"/>
    </source>
</evidence>
<dbReference type="PANTHER" id="PTHR22600">
    <property type="entry name" value="BETA-HEXOSAMINIDASE"/>
    <property type="match status" value="1"/>
</dbReference>
<reference evidence="9" key="1">
    <citation type="submission" date="2021-05" db="EMBL/GenBank/DDBJ databases">
        <authorList>
            <person name="Arsene-Ploetze F."/>
        </authorList>
    </citation>
    <scope>NUCLEOTIDE SEQUENCE</scope>
    <source>
        <strain evidence="9">DSM 42138</strain>
    </source>
</reference>
<keyword evidence="10" id="KW-1185">Reference proteome</keyword>
<dbReference type="Pfam" id="PF02838">
    <property type="entry name" value="Glyco_hydro_20b"/>
    <property type="match status" value="1"/>
</dbReference>
<dbReference type="SUPFAM" id="SSF55545">
    <property type="entry name" value="beta-N-acetylhexosaminidase-like domain"/>
    <property type="match status" value="1"/>
</dbReference>
<gene>
    <name evidence="9" type="ORF">SCOCK_210070</name>
</gene>
<dbReference type="PRINTS" id="PR00738">
    <property type="entry name" value="GLHYDRLASE20"/>
</dbReference>
<dbReference type="Gene3D" id="3.20.20.80">
    <property type="entry name" value="Glycosidases"/>
    <property type="match status" value="1"/>
</dbReference>
<dbReference type="AlphaFoldDB" id="A0A9W4GSH4"/>
<dbReference type="InterPro" id="IPR029018">
    <property type="entry name" value="Hex-like_dom2"/>
</dbReference>
<evidence type="ECO:0000256" key="4">
    <source>
        <dbReference type="ARBA" id="ARBA00022801"/>
    </source>
</evidence>
<evidence type="ECO:0000256" key="1">
    <source>
        <dbReference type="ARBA" id="ARBA00001231"/>
    </source>
</evidence>
<dbReference type="Pfam" id="PF00728">
    <property type="entry name" value="Glyco_hydro_20"/>
    <property type="match status" value="1"/>
</dbReference>
<dbReference type="GO" id="GO:0016020">
    <property type="term" value="C:membrane"/>
    <property type="evidence" value="ECO:0007669"/>
    <property type="project" value="TreeGrafter"/>
</dbReference>
<dbReference type="PANTHER" id="PTHR22600:SF57">
    <property type="entry name" value="BETA-N-ACETYLHEXOSAMINIDASE"/>
    <property type="match status" value="1"/>
</dbReference>
<sequence length="613" mass="68339">MTFGNVADEGAPLVVPALRQWIAQDGALVLDDGARVAVTAETADEVARYRSELVRLTGAGLAVRTGSAKPAPGDISVRVEPQLPAEGYLFRISDGVDIAGGDLAGVAYGLQTLIQLLRRSPELPKGHTLDYPTQRVRGAMLDLGRRYWSPDYLRELLDDLEWRRFNRLHLHLTDWNAVRVHVDSPEYRHVAAEQSYDLAELHEIVALGRAHHIDVIPEIDLPSHATAFVRANPALAFPADEHTMNSSEFGESPADEGWTVDITRASNRRWLNGFVRAVADGLDSPSVHIGGDEWQDGEILEASSTLLGHARHLDPGYHAVDGLLDYLEEVRRLLAADGRDTEIWSWWEGTSPRTTSPSRDMVILAWSQTEHEIDWFLHSGYRVISTPFESHYITPLGYPGYPHSDDHRARCADPRWLYEQWEPRRHPLLLGYQYCVWADMSGDVDDAYFEWYSVRTRQVLADRLWGGARQRSVDEFLDLVDEIGHSPLGDRRGATRVADRGSVVSFAEPLVLTDLRFRPSPPAGGWVTPYESNGVWSGGSLERLEQLRGARVEVCHTSDGQWQHALDLPLLPFGSWNAAALPEPAKVAAARLVGSDGTPLPASVVDVEWLVER</sequence>
<feature type="domain" description="Glycoside hydrolase family 20 catalytic" evidence="7">
    <location>
        <begin position="137"/>
        <end position="446"/>
    </location>
</feature>
<comment type="similarity">
    <text evidence="2">Belongs to the glycosyl hydrolase 20 family.</text>
</comment>
<keyword evidence="5 9" id="KW-0326">Glycosidase</keyword>
<dbReference type="SUPFAM" id="SSF51445">
    <property type="entry name" value="(Trans)glycosidases"/>
    <property type="match status" value="1"/>
</dbReference>
<dbReference type="InterPro" id="IPR017853">
    <property type="entry name" value="GH"/>
</dbReference>
<keyword evidence="4 9" id="KW-0378">Hydrolase</keyword>
<evidence type="ECO:0000313" key="10">
    <source>
        <dbReference type="Proteomes" id="UP001152519"/>
    </source>
</evidence>
<evidence type="ECO:0000256" key="6">
    <source>
        <dbReference type="PIRSR" id="PIRSR625705-1"/>
    </source>
</evidence>
<feature type="domain" description="Beta-hexosaminidase bacterial type N-terminal" evidence="8">
    <location>
        <begin position="12"/>
        <end position="130"/>
    </location>
</feature>
<evidence type="ECO:0000259" key="7">
    <source>
        <dbReference type="Pfam" id="PF00728"/>
    </source>
</evidence>
<proteinExistence type="inferred from homology"/>
<comment type="caution">
    <text evidence="9">The sequence shown here is derived from an EMBL/GenBank/DDBJ whole genome shotgun (WGS) entry which is preliminary data.</text>
</comment>